<protein>
    <recommendedName>
        <fullName evidence="1">C2H2-type domain-containing protein</fullName>
    </recommendedName>
</protein>
<organism evidence="2 3">
    <name type="scientific">Dreissena polymorpha</name>
    <name type="common">Zebra mussel</name>
    <name type="synonym">Mytilus polymorpha</name>
    <dbReference type="NCBI Taxonomy" id="45954"/>
    <lineage>
        <taxon>Eukaryota</taxon>
        <taxon>Metazoa</taxon>
        <taxon>Spiralia</taxon>
        <taxon>Lophotrochozoa</taxon>
        <taxon>Mollusca</taxon>
        <taxon>Bivalvia</taxon>
        <taxon>Autobranchia</taxon>
        <taxon>Heteroconchia</taxon>
        <taxon>Euheterodonta</taxon>
        <taxon>Imparidentia</taxon>
        <taxon>Neoheterodontei</taxon>
        <taxon>Myida</taxon>
        <taxon>Dreissenoidea</taxon>
        <taxon>Dreissenidae</taxon>
        <taxon>Dreissena</taxon>
    </lineage>
</organism>
<dbReference type="AlphaFoldDB" id="A0A9D4HA47"/>
<accession>A0A9D4HA47</accession>
<evidence type="ECO:0000313" key="2">
    <source>
        <dbReference type="EMBL" id="KAH3831368.1"/>
    </source>
</evidence>
<sequence>MATLRGTVEELLPVDKERKQHAVGTESPCAFSSIHDDLPNQLCVEAAVQDPTEWPALSATEVPVQEHDSTIALFSDIVQTGAQPEIQDKVDASEVPVPRDIKPQTHKITVVTARAKRSATRNVKRYGKKLAKKCHTSEFVYLDITEDVAVFLPAYKLNGLCLKRKKMEVKTGKVKREKPTMTKKKNKQVPCYNCPNCRVCCSSEDALLDHFITKHSSWKVDRPDTLFNQEDEINVPSNIHCHRDTEEMPQQDDNAANEDKVNVPSHFFFQRDTDETPQQDAPETKFTAFSNKSYAIKLKIYRFELNQREISA</sequence>
<evidence type="ECO:0000259" key="1">
    <source>
        <dbReference type="PROSITE" id="PS00028"/>
    </source>
</evidence>
<proteinExistence type="predicted"/>
<name>A0A9D4HA47_DREPO</name>
<comment type="caution">
    <text evidence="2">The sequence shown here is derived from an EMBL/GenBank/DDBJ whole genome shotgun (WGS) entry which is preliminary data.</text>
</comment>
<reference evidence="2" key="2">
    <citation type="submission" date="2020-11" db="EMBL/GenBank/DDBJ databases">
        <authorList>
            <person name="McCartney M.A."/>
            <person name="Auch B."/>
            <person name="Kono T."/>
            <person name="Mallez S."/>
            <person name="Becker A."/>
            <person name="Gohl D.M."/>
            <person name="Silverstein K.A.T."/>
            <person name="Koren S."/>
            <person name="Bechman K.B."/>
            <person name="Herman A."/>
            <person name="Abrahante J.E."/>
            <person name="Garbe J."/>
        </authorList>
    </citation>
    <scope>NUCLEOTIDE SEQUENCE</scope>
    <source>
        <strain evidence="2">Duluth1</strain>
        <tissue evidence="2">Whole animal</tissue>
    </source>
</reference>
<dbReference type="InterPro" id="IPR013087">
    <property type="entry name" value="Znf_C2H2_type"/>
</dbReference>
<dbReference type="EMBL" id="JAIWYP010000004">
    <property type="protein sequence ID" value="KAH3831368.1"/>
    <property type="molecule type" value="Genomic_DNA"/>
</dbReference>
<gene>
    <name evidence="2" type="ORF">DPMN_104633</name>
</gene>
<feature type="domain" description="C2H2-type" evidence="1">
    <location>
        <begin position="194"/>
        <end position="215"/>
    </location>
</feature>
<dbReference type="PROSITE" id="PS00028">
    <property type="entry name" value="ZINC_FINGER_C2H2_1"/>
    <property type="match status" value="1"/>
</dbReference>
<reference evidence="2" key="1">
    <citation type="journal article" date="2019" name="bioRxiv">
        <title>The Genome of the Zebra Mussel, Dreissena polymorpha: A Resource for Invasive Species Research.</title>
        <authorList>
            <person name="McCartney M.A."/>
            <person name="Auch B."/>
            <person name="Kono T."/>
            <person name="Mallez S."/>
            <person name="Zhang Y."/>
            <person name="Obille A."/>
            <person name="Becker A."/>
            <person name="Abrahante J.E."/>
            <person name="Garbe J."/>
            <person name="Badalamenti J.P."/>
            <person name="Herman A."/>
            <person name="Mangelson H."/>
            <person name="Liachko I."/>
            <person name="Sullivan S."/>
            <person name="Sone E.D."/>
            <person name="Koren S."/>
            <person name="Silverstein K.A.T."/>
            <person name="Beckman K.B."/>
            <person name="Gohl D.M."/>
        </authorList>
    </citation>
    <scope>NUCLEOTIDE SEQUENCE</scope>
    <source>
        <strain evidence="2">Duluth1</strain>
        <tissue evidence="2">Whole animal</tissue>
    </source>
</reference>
<evidence type="ECO:0000313" key="3">
    <source>
        <dbReference type="Proteomes" id="UP000828390"/>
    </source>
</evidence>
<dbReference type="Proteomes" id="UP000828390">
    <property type="component" value="Unassembled WGS sequence"/>
</dbReference>
<keyword evidence="3" id="KW-1185">Reference proteome</keyword>